<evidence type="ECO:0000313" key="2">
    <source>
        <dbReference type="Proteomes" id="UP000483820"/>
    </source>
</evidence>
<dbReference type="AlphaFoldDB" id="A0A6A5H4N4"/>
<organism evidence="1 2">
    <name type="scientific">Caenorhabditis remanei</name>
    <name type="common">Caenorhabditis vulgaris</name>
    <dbReference type="NCBI Taxonomy" id="31234"/>
    <lineage>
        <taxon>Eukaryota</taxon>
        <taxon>Metazoa</taxon>
        <taxon>Ecdysozoa</taxon>
        <taxon>Nematoda</taxon>
        <taxon>Chromadorea</taxon>
        <taxon>Rhabditida</taxon>
        <taxon>Rhabditina</taxon>
        <taxon>Rhabditomorpha</taxon>
        <taxon>Rhabditoidea</taxon>
        <taxon>Rhabditidae</taxon>
        <taxon>Peloderinae</taxon>
        <taxon>Caenorhabditis</taxon>
    </lineage>
</organism>
<dbReference type="Proteomes" id="UP000483820">
    <property type="component" value="Chromosome III"/>
</dbReference>
<dbReference type="EMBL" id="WUAV01000003">
    <property type="protein sequence ID" value="KAF1761816.1"/>
    <property type="molecule type" value="Genomic_DNA"/>
</dbReference>
<dbReference type="RefSeq" id="XP_053587250.1">
    <property type="nucleotide sequence ID" value="XM_053727673.1"/>
</dbReference>
<dbReference type="CTD" id="9807495"/>
<proteinExistence type="predicted"/>
<dbReference type="KEGG" id="crq:GCK72_010073"/>
<sequence>MQGNYMNVPPGQRPLMKRKPAQVQSVVSCSASYENQRVCIPAEVVELQKTIYFQVQAVLLRFLPFYEVAYTEVKKQEFLNKFRAITKNSLEEKITEIQRSNKAWSLPTIIENIHFLDYKCTLETDEKFVFTPVTQQHVPLTTQISYSARNQDETPGIVSLSQNLSNLIASSTTAADANTVIHGTQNRTPVNLISYAARMFKKPMWTWLGDEAREEKRSRVVEFFKSAQDANSDISNVSIRKEAKRLARALWESSIRNFPQVLYLLRLLRARRPNGFELLNFESEIEVEVSILIDYIGFYEISDKEVSIIYNYLYSTAEGKTSKKIHKYLCQFHKGWENRYNEATGMKEIERICDENKMFSLEDGAYKAKGHSYKIVLPMYFMPCLLQLRQQL</sequence>
<accession>A0A6A5H4N4</accession>
<dbReference type="GeneID" id="9807495"/>
<name>A0A6A5H4N4_CAERE</name>
<reference evidence="1 2" key="1">
    <citation type="submission" date="2019-12" db="EMBL/GenBank/DDBJ databases">
        <title>Chromosome-level assembly of the Caenorhabditis remanei genome.</title>
        <authorList>
            <person name="Teterina A.A."/>
            <person name="Willis J.H."/>
            <person name="Phillips P.C."/>
        </authorList>
    </citation>
    <scope>NUCLEOTIDE SEQUENCE [LARGE SCALE GENOMIC DNA]</scope>
    <source>
        <strain evidence="1 2">PX506</strain>
        <tissue evidence="1">Whole organism</tissue>
    </source>
</reference>
<comment type="caution">
    <text evidence="1">The sequence shown here is derived from an EMBL/GenBank/DDBJ whole genome shotgun (WGS) entry which is preliminary data.</text>
</comment>
<protein>
    <submittedName>
        <fullName evidence="1">Uncharacterized protein</fullName>
    </submittedName>
</protein>
<gene>
    <name evidence="1" type="ORF">GCK72_010073</name>
</gene>
<evidence type="ECO:0000313" key="1">
    <source>
        <dbReference type="EMBL" id="KAF1761816.1"/>
    </source>
</evidence>